<dbReference type="AlphaFoldDB" id="E9GZ13"/>
<gene>
    <name evidence="1" type="ORF">DAPPUDRAFT_108056</name>
</gene>
<organism evidence="1 2">
    <name type="scientific">Daphnia pulex</name>
    <name type="common">Water flea</name>
    <dbReference type="NCBI Taxonomy" id="6669"/>
    <lineage>
        <taxon>Eukaryota</taxon>
        <taxon>Metazoa</taxon>
        <taxon>Ecdysozoa</taxon>
        <taxon>Arthropoda</taxon>
        <taxon>Crustacea</taxon>
        <taxon>Branchiopoda</taxon>
        <taxon>Diplostraca</taxon>
        <taxon>Cladocera</taxon>
        <taxon>Anomopoda</taxon>
        <taxon>Daphniidae</taxon>
        <taxon>Daphnia</taxon>
    </lineage>
</organism>
<dbReference type="EMBL" id="GL732576">
    <property type="protein sequence ID" value="EFX75250.1"/>
    <property type="molecule type" value="Genomic_DNA"/>
</dbReference>
<dbReference type="InParanoid" id="E9GZ13"/>
<dbReference type="Proteomes" id="UP000000305">
    <property type="component" value="Unassembled WGS sequence"/>
</dbReference>
<evidence type="ECO:0000313" key="2">
    <source>
        <dbReference type="Proteomes" id="UP000000305"/>
    </source>
</evidence>
<dbReference type="HOGENOM" id="CLU_1005643_0_0_1"/>
<protein>
    <submittedName>
        <fullName evidence="1">Uncharacterized protein</fullName>
    </submittedName>
</protein>
<reference evidence="1 2" key="1">
    <citation type="journal article" date="2011" name="Science">
        <title>The ecoresponsive genome of Daphnia pulex.</title>
        <authorList>
            <person name="Colbourne J.K."/>
            <person name="Pfrender M.E."/>
            <person name="Gilbert D."/>
            <person name="Thomas W.K."/>
            <person name="Tucker A."/>
            <person name="Oakley T.H."/>
            <person name="Tokishita S."/>
            <person name="Aerts A."/>
            <person name="Arnold G.J."/>
            <person name="Basu M.K."/>
            <person name="Bauer D.J."/>
            <person name="Caceres C.E."/>
            <person name="Carmel L."/>
            <person name="Casola C."/>
            <person name="Choi J.H."/>
            <person name="Detter J.C."/>
            <person name="Dong Q."/>
            <person name="Dusheyko S."/>
            <person name="Eads B.D."/>
            <person name="Frohlich T."/>
            <person name="Geiler-Samerotte K.A."/>
            <person name="Gerlach D."/>
            <person name="Hatcher P."/>
            <person name="Jogdeo S."/>
            <person name="Krijgsveld J."/>
            <person name="Kriventseva E.V."/>
            <person name="Kultz D."/>
            <person name="Laforsch C."/>
            <person name="Lindquist E."/>
            <person name="Lopez J."/>
            <person name="Manak J.R."/>
            <person name="Muller J."/>
            <person name="Pangilinan J."/>
            <person name="Patwardhan R.P."/>
            <person name="Pitluck S."/>
            <person name="Pritham E.J."/>
            <person name="Rechtsteiner A."/>
            <person name="Rho M."/>
            <person name="Rogozin I.B."/>
            <person name="Sakarya O."/>
            <person name="Salamov A."/>
            <person name="Schaack S."/>
            <person name="Shapiro H."/>
            <person name="Shiga Y."/>
            <person name="Skalitzky C."/>
            <person name="Smith Z."/>
            <person name="Souvorov A."/>
            <person name="Sung W."/>
            <person name="Tang Z."/>
            <person name="Tsuchiya D."/>
            <person name="Tu H."/>
            <person name="Vos H."/>
            <person name="Wang M."/>
            <person name="Wolf Y.I."/>
            <person name="Yamagata H."/>
            <person name="Yamada T."/>
            <person name="Ye Y."/>
            <person name="Shaw J.R."/>
            <person name="Andrews J."/>
            <person name="Crease T.J."/>
            <person name="Tang H."/>
            <person name="Lucas S.M."/>
            <person name="Robertson H.M."/>
            <person name="Bork P."/>
            <person name="Koonin E.V."/>
            <person name="Zdobnov E.M."/>
            <person name="Grigoriev I.V."/>
            <person name="Lynch M."/>
            <person name="Boore J.L."/>
        </authorList>
    </citation>
    <scope>NUCLEOTIDE SEQUENCE [LARGE SCALE GENOMIC DNA]</scope>
</reference>
<keyword evidence="2" id="KW-1185">Reference proteome</keyword>
<proteinExistence type="predicted"/>
<dbReference type="KEGG" id="dpx:DAPPUDRAFT_108056"/>
<name>E9GZ13_DAPPU</name>
<sequence>MDSRRQEKDFPQTKPDAWLKMATTLNAVATAMEAESAAYSEATTYFREAAAVMRASITPDVSVAPLGSQNILQEPNRVYSFVQPAPVELEKDSSPKPNPAGDARLNATTFVNATLEAAVIYMEAVADARSEAVISVKKAAASIRAAFTPDVSVAPLGYRQNIALVPNTIYSFVQPPVELEKDSPQPNNPDDAMLKATTALKAAFAAMEALAKSEAVISWTKTNASIRAAFSPVVSADPALISQNIVNEPHAVSSLEPPVELESVRDTLHTTVISEKL</sequence>
<evidence type="ECO:0000313" key="1">
    <source>
        <dbReference type="EMBL" id="EFX75250.1"/>
    </source>
</evidence>
<accession>E9GZ13</accession>